<dbReference type="InParanoid" id="A0A152A8B3"/>
<feature type="compositionally biased region" description="Low complexity" evidence="2">
    <location>
        <begin position="1827"/>
        <end position="1842"/>
    </location>
</feature>
<accession>A0A152A8B3</accession>
<gene>
    <name evidence="4" type="ORF">DLAC_01274</name>
</gene>
<organism evidence="4 5">
    <name type="scientific">Tieghemostelium lacteum</name>
    <name type="common">Slime mold</name>
    <name type="synonym">Dictyostelium lacteum</name>
    <dbReference type="NCBI Taxonomy" id="361077"/>
    <lineage>
        <taxon>Eukaryota</taxon>
        <taxon>Amoebozoa</taxon>
        <taxon>Evosea</taxon>
        <taxon>Eumycetozoa</taxon>
        <taxon>Dictyostelia</taxon>
        <taxon>Dictyosteliales</taxon>
        <taxon>Raperosteliaceae</taxon>
        <taxon>Tieghemostelium</taxon>
    </lineage>
</organism>
<reference evidence="4 5" key="1">
    <citation type="submission" date="2015-12" db="EMBL/GenBank/DDBJ databases">
        <title>Dictyostelia acquired genes for synthesis and detection of signals that induce cell-type specialization by lateral gene transfer from prokaryotes.</title>
        <authorList>
            <person name="Gloeckner G."/>
            <person name="Schaap P."/>
        </authorList>
    </citation>
    <scope>NUCLEOTIDE SEQUENCE [LARGE SCALE GENOMIC DNA]</scope>
    <source>
        <strain evidence="4 5">TK</strain>
    </source>
</reference>
<keyword evidence="5" id="KW-1185">Reference proteome</keyword>
<feature type="region of interest" description="Disordered" evidence="2">
    <location>
        <begin position="962"/>
        <end position="1005"/>
    </location>
</feature>
<feature type="region of interest" description="Disordered" evidence="2">
    <location>
        <begin position="468"/>
        <end position="504"/>
    </location>
</feature>
<dbReference type="GO" id="GO:0005737">
    <property type="term" value="C:cytoplasm"/>
    <property type="evidence" value="ECO:0007669"/>
    <property type="project" value="TreeGrafter"/>
</dbReference>
<feature type="compositionally biased region" description="Acidic residues" evidence="2">
    <location>
        <begin position="469"/>
        <end position="485"/>
    </location>
</feature>
<keyword evidence="1" id="KW-0175">Coiled coil</keyword>
<feature type="region of interest" description="Disordered" evidence="2">
    <location>
        <begin position="2459"/>
        <end position="2478"/>
    </location>
</feature>
<dbReference type="Pfam" id="PF14649">
    <property type="entry name" value="Spatacsin_C"/>
    <property type="match status" value="1"/>
</dbReference>
<evidence type="ECO:0000313" key="4">
    <source>
        <dbReference type="EMBL" id="KYR02434.1"/>
    </source>
</evidence>
<protein>
    <recommendedName>
        <fullName evidence="3">Spatacsin C-terminal domain-containing protein</fullName>
    </recommendedName>
</protein>
<comment type="caution">
    <text evidence="4">The sequence shown here is derived from an EMBL/GenBank/DDBJ whole genome shotgun (WGS) entry which is preliminary data.</text>
</comment>
<evidence type="ECO:0000259" key="3">
    <source>
        <dbReference type="Pfam" id="PF14649"/>
    </source>
</evidence>
<dbReference type="InterPro" id="IPR028103">
    <property type="entry name" value="Spatacsin"/>
</dbReference>
<feature type="compositionally biased region" description="Low complexity" evidence="2">
    <location>
        <begin position="962"/>
        <end position="1002"/>
    </location>
</feature>
<dbReference type="PANTHER" id="PTHR13650:SF0">
    <property type="entry name" value="SPATACSIN"/>
    <property type="match status" value="1"/>
</dbReference>
<dbReference type="Proteomes" id="UP000076078">
    <property type="component" value="Unassembled WGS sequence"/>
</dbReference>
<dbReference type="FunCoup" id="A0A152A8B3">
    <property type="interactions" value="27"/>
</dbReference>
<dbReference type="EMBL" id="LODT01000004">
    <property type="protein sequence ID" value="KYR02434.1"/>
    <property type="molecule type" value="Genomic_DNA"/>
</dbReference>
<evidence type="ECO:0000313" key="5">
    <source>
        <dbReference type="Proteomes" id="UP000076078"/>
    </source>
</evidence>
<dbReference type="PANTHER" id="PTHR13650">
    <property type="entry name" value="SPATACSIN"/>
    <property type="match status" value="1"/>
</dbReference>
<feature type="coiled-coil region" evidence="1">
    <location>
        <begin position="2929"/>
        <end position="2978"/>
    </location>
</feature>
<dbReference type="OrthoDB" id="2018754at2759"/>
<feature type="compositionally biased region" description="Low complexity" evidence="2">
    <location>
        <begin position="2459"/>
        <end position="2475"/>
    </location>
</feature>
<evidence type="ECO:0000256" key="1">
    <source>
        <dbReference type="SAM" id="Coils"/>
    </source>
</evidence>
<feature type="compositionally biased region" description="Basic and acidic residues" evidence="2">
    <location>
        <begin position="486"/>
        <end position="495"/>
    </location>
</feature>
<feature type="region of interest" description="Disordered" evidence="2">
    <location>
        <begin position="2781"/>
        <end position="2800"/>
    </location>
</feature>
<dbReference type="OMA" id="KIHQHED"/>
<feature type="region of interest" description="Disordered" evidence="2">
    <location>
        <begin position="1822"/>
        <end position="1845"/>
    </location>
</feature>
<dbReference type="STRING" id="361077.A0A152A8B3"/>
<evidence type="ECO:0000256" key="2">
    <source>
        <dbReference type="SAM" id="MobiDB-lite"/>
    </source>
</evidence>
<dbReference type="InterPro" id="IPR028107">
    <property type="entry name" value="Spatacsin_C_dom"/>
</dbReference>
<proteinExistence type="predicted"/>
<sequence>MGNQMESISIVLRSLRSSNNSIDLKKIFKDDLLDCRISLNSEYIVFRSKENRCFFVYLCGKSSGGTASSISITTDIVNSNNNTVVQQHQSLLSASLTPLLAQQQQTSTQNTGGSTTPTSSTQIYNREYLDQDLIVLEWDYSEGGKSSGLYFQMVPEEICQMEWVSPLIIRNTVQLYSDSYRSVSVPSHLCILDTKKTLHLLTLFNNQNIQKKPDNDDLQLQDIKLKKKLCIIPLYKDSVVDQSKCTLIQTSGTNDTCHYLHHYSIEYDHLIQMLDLSKVSSGGTELEIINNIGDGNGNIILLFNRCTIVHLKIKQIDSYHYIFFVQRKFQLSNNQMTKEIITHIKISRQSSSGDHLIKLIDKWLFVFNLKSCQIELWNLNGKKRGIIYLIDYFSKNNITIESNEFLDFAISTDLLTISILDSQGNIYVLAIDDYFQQSQPLLLHSVGIVNYCIVNKTDDDCDIYASSQELDDEEENDISADEDDDGMHSSDHHEETESDQDEVLTNDQDEDFEADEKLNNKSGNHYVKIEDINNRNDIFLFHWYETDESLLTLNESQKEFDSMIHWLPRKPLHKYSNNGFNVNSSGFMMGSGNSASMMMSGLQTVSPTMSRENSFMNLMKRSTSIDFHQHLKISNNNAFSQSRQLPTYDINSCYKVTLPLESRISSSSKFSFFLTPKLIMLLDQSSSDSHFYYFDRYDSSSKSERIVQEKVMLMLMNDQSFYFFTECGINALLIDQNQQQILNNLIMFEGSVSANHLCALNNWNKRDLKIHALHLGLKYRQLDVVEPALKSLDLDQQLIGSQLLVTTILENSANAQNANVHNETFTLELLHIGMNFIGLIIRDRASLVHQSLSKLNQSMTEINWTETLTTPLHENNQNLSLASLNDYFSANTYSSTPSSLHNSQENISSQQSTPIQDLLNFTTILESLRMFQKQQQKSPDILQPPPPTQQPLPQSIIIQSTPVSLQSSTSSQSSGNRSRSTSLIPPSQQQLQQASQQQQQPIDMSNWFNPGLLERWDRMEELEIIKESLMSSTISSAIAYINWRREKKQSGSGASSTNVDIDTSNLPKFIPSVGPLTLDHIKKISSCFIYQAVSQEQLDQAIKLLTTVGIPLIPNLRQLAFSTSRRNIRNLLIGQLANHPQTKETLFTIEMSQLLEFSSRLEKLYPGISFHREFSKLSFKWRPFAESKPPLLIQQQQQLQQYLLQQQQQPQDQNNNQQQQLQLYNNINDEDIKLLCQEVDDVLPDTEHYYGFQIVTHGSAVSTGQQTNVYSSGFLRGTNSMAQHHQQVQVTGSHNLGRNRIILYPPITHQNGGEGDGYSHYSLNDLMSWQPSTKERVLIEKKYELLERDLIALLNYHIAHNQFQAIAEWIRMLSTQQLEYLQSLSNGTVQPDNQHSLLYNAIIQALCNATPTMRDLFLNHLASQRIFLVEAETLPLFHLDNNAPSSKDKNSLLLKRLAKNQLLYPDSSKPTQYPLTLEFHKFFLKFCIEQKLYPLLSSYIQAYDIQLDSEESRVKYGIELHQLAPQAQLLFLLKSKSSKIDRLKANIINLLPLLNGDQETDQFLDLRIMDNNNVRAEISVYFSVINKVLEKYPQRPLLVLSSLMYSPCKLKNLLLHQTSTGQKLQSSILLDSIKVQYPTLHSITNRILNGGNVSSPRTNISNGTRDISTAKGDITLSELLDANSLFNLSNLFVNQDPLQKLVIPDLTKQNFKEGYIDNLDMFYFLEKGRPIQARSVLGDGVLSSDQKDLLGWLLRIWTLRHIHQEKSVSSALVLLDLLDMPQHNLMLKVDISIAKRILTKKQISSPLSQSTEISSPLMLSSNSIGYPQSPNSPSSSNSSTNSELKDDCKLTNETVFTVFQIETLNLFIQMYPTPDDMQQQINNSDTNVQPLPPPDRPIHRIITRFESTISLDCPIEDFNSKWYLLSRFCQVHGICKITKRLEYLAMNNQWLEFLYESQIQEFPLSQIKDILRKFTNSGIRNHLLLVIEKLSNERKRQYIVDENDDNTTETNRSSELLNLSKQYFSLEESTLSGDIIAYVLSAFRSNDPASYLLYNATKDKRPLLAVVANCVGQSQVTTIECLVTWLCVNITNLSKFLTGHQHSNINTTSANVDDSFDFDLDALDISLDHHVAPNIKKYNYDDLTHAIQYIIQNRKSFLLLEGFKIFIPENILLNYLVFINQFHQYRFEESQESLNLFIKDMENYKVPNEHKDVPYFNSRDSIRSLVVTISENLVDLLSSYEREHFLSILHQSSLSPVFSTLHSTLNLLKRTQLGDKNIRMDPKVIIKHLLEKGLFVEARTYSVENSLDNDIITLAEVESLVNHYKHGCLWDMEQERTNLWKKSQQYFIQHQCRPSVAGEFFFNKSHLVSPSKEKILLLNLAVEWFEKQPNISKERREFIDDLKNQQLLISVGLSIEDENQKPQFHFDTTNPSSGTYNDDMEDYSDDEGGYQRINSYFTSPIHSPPDSLSSSPELDSPMKDYQKHRALETQSNNSYLQSHPISALRTSYDTQQPTQLATMTGTGDITIDTKGLDIVIAKLLNCSNFYQADQICQQFSFKSYDYELINAMLKIVNRQIPPNPKQFPAELVMALMQNHKSMKWIKSVQSYDQTTDNILQALETLSSVSLLAKPAAKTIICKFNVSEKLKMTYQEMQSQNPYQIVSLLLKHGRESFRLLKSFISCCHLDHHLINEQLADQFSSAVISYYSNTQTTLNNSAELLEETPTSPSSNTTKKESIDPHWTSEEFHEFIRIGKDPYSFGMMLIEKSGVDMTSLQSQTQFDSPLSSVNLSTPSPTTSPNNNQLKINSLLSMEAESELFVRAHFCFVISCSVDGTILVLNIVKSRIHHYAQAGKYKLLVRLITGMQCYNELQAIFDILLEHDRFELLLRKKIHQHEDQNGLKLALNSYLLKKQPLYSEKLSMLYLRFNMFKEIAQNHEQKARSRLEGLSREKSQNLAAFNKELLEIMKELLDAADSYSKERSNRTAQQCISLGALLALQIKTPDQKLINLRPADAKLMFIGRTQFKESLIVANAYSLNNHSDWISALFQQVLVQGNFQFLHEYIQYFSQNNLVFIDLIKKYKSEPKLQKPQNVKSLILSVVTDKNLKLEFAKELQFEDILKDLKNK</sequence>
<feature type="domain" description="Spatacsin C-terminal" evidence="3">
    <location>
        <begin position="2809"/>
        <end position="3080"/>
    </location>
</feature>
<name>A0A152A8B3_TIELA</name>